<dbReference type="AlphaFoldDB" id="A0A3B7M2X0"/>
<dbReference type="Proteomes" id="UP000263753">
    <property type="component" value="Chromosome"/>
</dbReference>
<evidence type="ECO:0000313" key="3">
    <source>
        <dbReference type="Proteomes" id="UP000263753"/>
    </source>
</evidence>
<reference evidence="3" key="1">
    <citation type="submission" date="2018-09" db="EMBL/GenBank/DDBJ databases">
        <title>The complete genome of Acinetobacter sp. strain WCHAc010005.</title>
        <authorList>
            <person name="Hu Y."/>
            <person name="Long H."/>
            <person name="Feng Y."/>
            <person name="Zong Z."/>
        </authorList>
    </citation>
    <scope>NUCLEOTIDE SEQUENCE [LARGE SCALE GENOMIC DNA]</scope>
    <source>
        <strain evidence="3">WCHAc010005</strain>
    </source>
</reference>
<keyword evidence="4" id="KW-1185">Reference proteome</keyword>
<gene>
    <name evidence="1" type="ORF">CDG60_17405</name>
    <name evidence="2" type="ORF">QR674_09320</name>
</gene>
<dbReference type="EMBL" id="CP032134">
    <property type="protein sequence ID" value="AXY58177.1"/>
    <property type="molecule type" value="Genomic_DNA"/>
</dbReference>
<dbReference type="RefSeq" id="WP_087512014.1">
    <property type="nucleotide sequence ID" value="NZ_CP032134.1"/>
</dbReference>
<evidence type="ECO:0000313" key="2">
    <source>
        <dbReference type="EMBL" id="MDV2469187.1"/>
    </source>
</evidence>
<sequence>MLFLVLLVFCAVAGFLILQHLDRKRWHRYQIERDIFFRLNPFVLQNDPECKMMITLNKATQKKLLGVLMLKQPGQSVNRTVQIQREPEQKNQQFIVAVYFQDFKIGELEPKYTTRLCHSLEKTDFYIGRPLEISAEISITEGFSGDAGCQVRLGLPRDPGSIDQLIMERQKVQS</sequence>
<name>A0A3B7M2X0_9GAMM</name>
<reference evidence="2 4" key="3">
    <citation type="submission" date="2023-06" db="EMBL/GenBank/DDBJ databases">
        <title>Genomic Analysis of Acinetobacter Strains Recovered from South Australian Aquatic Samples provides Insights into the Circulation of Antibiotic Resistance determinants in the Environment.</title>
        <authorList>
            <person name="Tobin L."/>
            <person name="Jarocki V.M."/>
            <person name="Kenyon J."/>
            <person name="Drigo B."/>
            <person name="Donner E."/>
            <person name="Djordjevic S.P."/>
            <person name="Hamidian M."/>
        </authorList>
    </citation>
    <scope>NUCLEOTIDE SEQUENCE [LARGE SCALE GENOMIC DNA]</scope>
    <source>
        <strain evidence="2 4">SAAc652</strain>
    </source>
</reference>
<evidence type="ECO:0000313" key="4">
    <source>
        <dbReference type="Proteomes" id="UP001278188"/>
    </source>
</evidence>
<organism evidence="1 3">
    <name type="scientific">Acinetobacter chinensis</name>
    <dbReference type="NCBI Taxonomy" id="2004650"/>
    <lineage>
        <taxon>Bacteria</taxon>
        <taxon>Pseudomonadati</taxon>
        <taxon>Pseudomonadota</taxon>
        <taxon>Gammaproteobacteria</taxon>
        <taxon>Moraxellales</taxon>
        <taxon>Moraxellaceae</taxon>
        <taxon>Acinetobacter</taxon>
    </lineage>
</organism>
<proteinExistence type="predicted"/>
<dbReference type="KEGG" id="achi:CDG60_17405"/>
<evidence type="ECO:0000313" key="1">
    <source>
        <dbReference type="EMBL" id="AXY58177.1"/>
    </source>
</evidence>
<accession>A0A3B7M2X0</accession>
<dbReference type="EMBL" id="JASVDY010000003">
    <property type="protein sequence ID" value="MDV2469187.1"/>
    <property type="molecule type" value="Genomic_DNA"/>
</dbReference>
<protein>
    <submittedName>
        <fullName evidence="1">Uncharacterized protein</fullName>
    </submittedName>
</protein>
<reference evidence="1" key="2">
    <citation type="journal article" date="2019" name="J. Microbiol.">
        <title>Acinetobacter chinensis, a novel Acinetobacter species, carrying blaNDM-1, recovered from hospital sewage.</title>
        <authorList>
            <person name="Hu Y."/>
            <person name="Feng Y."/>
            <person name="Qin J."/>
            <person name="Zhang X."/>
            <person name="Zong Z."/>
        </authorList>
    </citation>
    <scope>NUCLEOTIDE SEQUENCE</scope>
    <source>
        <strain evidence="1">WCHAc010005</strain>
    </source>
</reference>
<dbReference type="Proteomes" id="UP001278188">
    <property type="component" value="Unassembled WGS sequence"/>
</dbReference>